<comment type="caution">
    <text evidence="3">The sequence shown here is derived from an EMBL/GenBank/DDBJ whole genome shotgun (WGS) entry which is preliminary data.</text>
</comment>
<evidence type="ECO:0000256" key="1">
    <source>
        <dbReference type="ARBA" id="ARBA00022801"/>
    </source>
</evidence>
<dbReference type="InterPro" id="IPR050300">
    <property type="entry name" value="GDXG_lipolytic_enzyme"/>
</dbReference>
<dbReference type="EMBL" id="RWJN01000025">
    <property type="protein sequence ID" value="TCD70229.1"/>
    <property type="molecule type" value="Genomic_DNA"/>
</dbReference>
<dbReference type="SUPFAM" id="SSF53474">
    <property type="entry name" value="alpha/beta-Hydrolases"/>
    <property type="match status" value="1"/>
</dbReference>
<dbReference type="AlphaFoldDB" id="A0A4R0RWH5"/>
<dbReference type="Gene3D" id="3.40.50.1820">
    <property type="entry name" value="alpha/beta hydrolase"/>
    <property type="match status" value="1"/>
</dbReference>
<keyword evidence="1" id="KW-0378">Hydrolase</keyword>
<sequence length="343" mass="38234">MADSPYAHYGVPDPQYEAIFDQMPEFDFPFNPEAGRKLLSEHFLPVFRERQKALLPDASTYKTQDHSISVGNGAAKVVMRTVTPTTSGPFPVYYYIHGGGFIMGSIDTNEYCLTTVAVKLDIAIAMLEYRLAPENPHPTQINDCLDGLKWVINNASNLNFDLAKGFIVGGESAGANLAVTLAHITRDDPFFEGRGRQLTGQIVQAPNILDPRSYPEQYKPELKSFFMEGKAVKMTALTHQFLRDIYAKYLQSAPEDPSASPILYPSHANVAPAYLQIAGLDLLRDEGILYEKLLREAGVRTKLIIYPGVSHGFFFAYPSLDKTKQWETDFEEGLRWLIAGAKA</sequence>
<organism evidence="3 4">
    <name type="scientific">Steccherinum ochraceum</name>
    <dbReference type="NCBI Taxonomy" id="92696"/>
    <lineage>
        <taxon>Eukaryota</taxon>
        <taxon>Fungi</taxon>
        <taxon>Dikarya</taxon>
        <taxon>Basidiomycota</taxon>
        <taxon>Agaricomycotina</taxon>
        <taxon>Agaricomycetes</taxon>
        <taxon>Polyporales</taxon>
        <taxon>Steccherinaceae</taxon>
        <taxon>Steccherinum</taxon>
    </lineage>
</organism>
<evidence type="ECO:0000313" key="4">
    <source>
        <dbReference type="Proteomes" id="UP000292702"/>
    </source>
</evidence>
<evidence type="ECO:0000313" key="3">
    <source>
        <dbReference type="EMBL" id="TCD70229.1"/>
    </source>
</evidence>
<dbReference type="PANTHER" id="PTHR48081:SF8">
    <property type="entry name" value="ALPHA_BETA HYDROLASE FOLD-3 DOMAIN-CONTAINING PROTEIN-RELATED"/>
    <property type="match status" value="1"/>
</dbReference>
<dbReference type="Proteomes" id="UP000292702">
    <property type="component" value="Unassembled WGS sequence"/>
</dbReference>
<gene>
    <name evidence="3" type="ORF">EIP91_004410</name>
</gene>
<dbReference type="InterPro" id="IPR013094">
    <property type="entry name" value="AB_hydrolase_3"/>
</dbReference>
<feature type="domain" description="Alpha/beta hydrolase fold-3" evidence="2">
    <location>
        <begin position="94"/>
        <end position="314"/>
    </location>
</feature>
<dbReference type="Pfam" id="PF07859">
    <property type="entry name" value="Abhydrolase_3"/>
    <property type="match status" value="1"/>
</dbReference>
<accession>A0A4R0RWH5</accession>
<dbReference type="OrthoDB" id="408631at2759"/>
<dbReference type="InterPro" id="IPR029058">
    <property type="entry name" value="AB_hydrolase_fold"/>
</dbReference>
<evidence type="ECO:0000259" key="2">
    <source>
        <dbReference type="Pfam" id="PF07859"/>
    </source>
</evidence>
<dbReference type="PANTHER" id="PTHR48081">
    <property type="entry name" value="AB HYDROLASE SUPERFAMILY PROTEIN C4A8.06C"/>
    <property type="match status" value="1"/>
</dbReference>
<proteinExistence type="predicted"/>
<keyword evidence="4" id="KW-1185">Reference proteome</keyword>
<reference evidence="3 4" key="1">
    <citation type="submission" date="2018-11" db="EMBL/GenBank/DDBJ databases">
        <title>Genome assembly of Steccherinum ochraceum LE-BIN_3174, the white-rot fungus of the Steccherinaceae family (The Residual Polyporoid clade, Polyporales, Basidiomycota).</title>
        <authorList>
            <person name="Fedorova T.V."/>
            <person name="Glazunova O.A."/>
            <person name="Landesman E.O."/>
            <person name="Moiseenko K.V."/>
            <person name="Psurtseva N.V."/>
            <person name="Savinova O.S."/>
            <person name="Shakhova N.V."/>
            <person name="Tyazhelova T.V."/>
            <person name="Vasina D.V."/>
        </authorList>
    </citation>
    <scope>NUCLEOTIDE SEQUENCE [LARGE SCALE GENOMIC DNA]</scope>
    <source>
        <strain evidence="3 4">LE-BIN_3174</strain>
    </source>
</reference>
<dbReference type="STRING" id="92696.A0A4R0RWH5"/>
<dbReference type="GO" id="GO:0016787">
    <property type="term" value="F:hydrolase activity"/>
    <property type="evidence" value="ECO:0007669"/>
    <property type="project" value="UniProtKB-KW"/>
</dbReference>
<protein>
    <recommendedName>
        <fullName evidence="2">Alpha/beta hydrolase fold-3 domain-containing protein</fullName>
    </recommendedName>
</protein>
<name>A0A4R0RWH5_9APHY</name>